<feature type="compositionally biased region" description="Basic and acidic residues" evidence="1">
    <location>
        <begin position="78"/>
        <end position="90"/>
    </location>
</feature>
<evidence type="ECO:0000313" key="3">
    <source>
        <dbReference type="Proteomes" id="UP000077266"/>
    </source>
</evidence>
<keyword evidence="3" id="KW-1185">Reference proteome</keyword>
<gene>
    <name evidence="2" type="ORF">EXIGLDRAFT_769715</name>
</gene>
<organism evidence="2 3">
    <name type="scientific">Exidia glandulosa HHB12029</name>
    <dbReference type="NCBI Taxonomy" id="1314781"/>
    <lineage>
        <taxon>Eukaryota</taxon>
        <taxon>Fungi</taxon>
        <taxon>Dikarya</taxon>
        <taxon>Basidiomycota</taxon>
        <taxon>Agaricomycotina</taxon>
        <taxon>Agaricomycetes</taxon>
        <taxon>Auriculariales</taxon>
        <taxon>Exidiaceae</taxon>
        <taxon>Exidia</taxon>
    </lineage>
</organism>
<dbReference type="EMBL" id="KV426023">
    <property type="protein sequence ID" value="KZV91675.1"/>
    <property type="molecule type" value="Genomic_DNA"/>
</dbReference>
<accession>A0A165HAE2</accession>
<feature type="region of interest" description="Disordered" evidence="1">
    <location>
        <begin position="71"/>
        <end position="90"/>
    </location>
</feature>
<protein>
    <submittedName>
        <fullName evidence="2">Uncharacterized protein</fullName>
    </submittedName>
</protein>
<sequence>MASEKANFFVLGALVPFASPMSSGFRANTANRRRPDKRLKDIQDTAWALSILRIADIRCALVSVVTREMQARASSGMRPDKRLRDIQDTP</sequence>
<name>A0A165HAE2_EXIGL</name>
<dbReference type="InParanoid" id="A0A165HAE2"/>
<proteinExistence type="predicted"/>
<evidence type="ECO:0000313" key="2">
    <source>
        <dbReference type="EMBL" id="KZV91675.1"/>
    </source>
</evidence>
<dbReference type="Proteomes" id="UP000077266">
    <property type="component" value="Unassembled WGS sequence"/>
</dbReference>
<reference evidence="2 3" key="1">
    <citation type="journal article" date="2016" name="Mol. Biol. Evol.">
        <title>Comparative Genomics of Early-Diverging Mushroom-Forming Fungi Provides Insights into the Origins of Lignocellulose Decay Capabilities.</title>
        <authorList>
            <person name="Nagy L.G."/>
            <person name="Riley R."/>
            <person name="Tritt A."/>
            <person name="Adam C."/>
            <person name="Daum C."/>
            <person name="Floudas D."/>
            <person name="Sun H."/>
            <person name="Yadav J.S."/>
            <person name="Pangilinan J."/>
            <person name="Larsson K.H."/>
            <person name="Matsuura K."/>
            <person name="Barry K."/>
            <person name="Labutti K."/>
            <person name="Kuo R."/>
            <person name="Ohm R.A."/>
            <person name="Bhattacharya S.S."/>
            <person name="Shirouzu T."/>
            <person name="Yoshinaga Y."/>
            <person name="Martin F.M."/>
            <person name="Grigoriev I.V."/>
            <person name="Hibbett D.S."/>
        </authorList>
    </citation>
    <scope>NUCLEOTIDE SEQUENCE [LARGE SCALE GENOMIC DNA]</scope>
    <source>
        <strain evidence="2 3">HHB12029</strain>
    </source>
</reference>
<dbReference type="AlphaFoldDB" id="A0A165HAE2"/>
<evidence type="ECO:0000256" key="1">
    <source>
        <dbReference type="SAM" id="MobiDB-lite"/>
    </source>
</evidence>